<evidence type="ECO:0000256" key="4">
    <source>
        <dbReference type="ARBA" id="ARBA00022833"/>
    </source>
</evidence>
<dbReference type="Gene3D" id="3.30.160.60">
    <property type="entry name" value="Classic Zinc Finger"/>
    <property type="match status" value="1"/>
</dbReference>
<protein>
    <submittedName>
        <fullName evidence="11">Transcriptional regulator TAC1-like</fullName>
    </submittedName>
</protein>
<dbReference type="InterPro" id="IPR013087">
    <property type="entry name" value="Znf_C2H2_type"/>
</dbReference>
<organism evidence="11 12">
    <name type="scientific">Forsythia ovata</name>
    <dbReference type="NCBI Taxonomy" id="205694"/>
    <lineage>
        <taxon>Eukaryota</taxon>
        <taxon>Viridiplantae</taxon>
        <taxon>Streptophyta</taxon>
        <taxon>Embryophyta</taxon>
        <taxon>Tracheophyta</taxon>
        <taxon>Spermatophyta</taxon>
        <taxon>Magnoliopsida</taxon>
        <taxon>eudicotyledons</taxon>
        <taxon>Gunneridae</taxon>
        <taxon>Pentapetalae</taxon>
        <taxon>asterids</taxon>
        <taxon>lamiids</taxon>
        <taxon>Lamiales</taxon>
        <taxon>Oleaceae</taxon>
        <taxon>Forsythieae</taxon>
        <taxon>Forsythia</taxon>
    </lineage>
</organism>
<evidence type="ECO:0000256" key="3">
    <source>
        <dbReference type="ARBA" id="ARBA00022771"/>
    </source>
</evidence>
<dbReference type="AlphaFoldDB" id="A0ABD1T749"/>
<sequence>MSMDQTSSENQGEKQVKSYECTFCKKGFSNAQALGGHMNIHRKDKAKMKQSSKDQTLKKFLSIHTTRPDNTVDISGSVESNLTNVPSVSPSSKMKRIATWPCISSSEDRKSPRGEGETASKSIEISKKTPEELSTGQELDLELRLGNLSRCSSFAYPSSHVWEIPKHLQAPNSCKSVAELFGSCKKVPTFSA</sequence>
<feature type="region of interest" description="Disordered" evidence="9">
    <location>
        <begin position="102"/>
        <end position="135"/>
    </location>
</feature>
<evidence type="ECO:0000259" key="10">
    <source>
        <dbReference type="PROSITE" id="PS50157"/>
    </source>
</evidence>
<dbReference type="EMBL" id="JBFOLJ010000009">
    <property type="protein sequence ID" value="KAL2508388.1"/>
    <property type="molecule type" value="Genomic_DNA"/>
</dbReference>
<feature type="compositionally biased region" description="Basic and acidic residues" evidence="9">
    <location>
        <begin position="106"/>
        <end position="131"/>
    </location>
</feature>
<dbReference type="InterPro" id="IPR036236">
    <property type="entry name" value="Znf_C2H2_sf"/>
</dbReference>
<dbReference type="Pfam" id="PF13912">
    <property type="entry name" value="zf-C2H2_6"/>
    <property type="match status" value="1"/>
</dbReference>
<dbReference type="PANTHER" id="PTHR45801">
    <property type="entry name" value="OS07G0101800 PROTEIN"/>
    <property type="match status" value="1"/>
</dbReference>
<keyword evidence="3 8" id="KW-0863">Zinc-finger</keyword>
<evidence type="ECO:0000256" key="5">
    <source>
        <dbReference type="ARBA" id="ARBA00023015"/>
    </source>
</evidence>
<evidence type="ECO:0000256" key="2">
    <source>
        <dbReference type="ARBA" id="ARBA00022723"/>
    </source>
</evidence>
<dbReference type="PROSITE" id="PS00028">
    <property type="entry name" value="ZINC_FINGER_C2H2_1"/>
    <property type="match status" value="1"/>
</dbReference>
<dbReference type="GO" id="GO:0008270">
    <property type="term" value="F:zinc ion binding"/>
    <property type="evidence" value="ECO:0007669"/>
    <property type="project" value="UniProtKB-KW"/>
</dbReference>
<feature type="domain" description="C2H2-type" evidence="10">
    <location>
        <begin position="19"/>
        <end position="46"/>
    </location>
</feature>
<reference evidence="12" key="1">
    <citation type="submission" date="2024-07" db="EMBL/GenBank/DDBJ databases">
        <title>Two chromosome-level genome assemblies of Korean endemic species Abeliophyllum distichum and Forsythia ovata (Oleaceae).</title>
        <authorList>
            <person name="Jang H."/>
        </authorList>
    </citation>
    <scope>NUCLEOTIDE SEQUENCE [LARGE SCALE GENOMIC DNA]</scope>
</reference>
<name>A0ABD1T749_9LAMI</name>
<dbReference type="SUPFAM" id="SSF57667">
    <property type="entry name" value="beta-beta-alpha zinc fingers"/>
    <property type="match status" value="1"/>
</dbReference>
<keyword evidence="7" id="KW-0539">Nucleus</keyword>
<evidence type="ECO:0000313" key="12">
    <source>
        <dbReference type="Proteomes" id="UP001604277"/>
    </source>
</evidence>
<keyword evidence="6" id="KW-0804">Transcription</keyword>
<dbReference type="GO" id="GO:0005634">
    <property type="term" value="C:nucleus"/>
    <property type="evidence" value="ECO:0007669"/>
    <property type="project" value="UniProtKB-SubCell"/>
</dbReference>
<dbReference type="PROSITE" id="PS50157">
    <property type="entry name" value="ZINC_FINGER_C2H2_2"/>
    <property type="match status" value="1"/>
</dbReference>
<proteinExistence type="predicted"/>
<comment type="subcellular location">
    <subcellularLocation>
        <location evidence="1">Nucleus</location>
    </subcellularLocation>
</comment>
<evidence type="ECO:0000313" key="11">
    <source>
        <dbReference type="EMBL" id="KAL2508388.1"/>
    </source>
</evidence>
<dbReference type="Proteomes" id="UP001604277">
    <property type="component" value="Unassembled WGS sequence"/>
</dbReference>
<dbReference type="InterPro" id="IPR052426">
    <property type="entry name" value="Plant_dev_regulator"/>
</dbReference>
<evidence type="ECO:0000256" key="8">
    <source>
        <dbReference type="PROSITE-ProRule" id="PRU00042"/>
    </source>
</evidence>
<comment type="caution">
    <text evidence="11">The sequence shown here is derived from an EMBL/GenBank/DDBJ whole genome shotgun (WGS) entry which is preliminary data.</text>
</comment>
<dbReference type="SMART" id="SM00355">
    <property type="entry name" value="ZnF_C2H2"/>
    <property type="match status" value="1"/>
</dbReference>
<evidence type="ECO:0000256" key="9">
    <source>
        <dbReference type="SAM" id="MobiDB-lite"/>
    </source>
</evidence>
<evidence type="ECO:0000256" key="6">
    <source>
        <dbReference type="ARBA" id="ARBA00023163"/>
    </source>
</evidence>
<keyword evidence="5" id="KW-0805">Transcription regulation</keyword>
<keyword evidence="2" id="KW-0479">Metal-binding</keyword>
<keyword evidence="4" id="KW-0862">Zinc</keyword>
<evidence type="ECO:0000256" key="1">
    <source>
        <dbReference type="ARBA" id="ARBA00004123"/>
    </source>
</evidence>
<keyword evidence="12" id="KW-1185">Reference proteome</keyword>
<gene>
    <name evidence="11" type="ORF">Fot_32035</name>
</gene>
<evidence type="ECO:0000256" key="7">
    <source>
        <dbReference type="ARBA" id="ARBA00023242"/>
    </source>
</evidence>
<dbReference type="PANTHER" id="PTHR45801:SF107">
    <property type="entry name" value="TRANSCRIPTIONAL REGULATOR SUPERMAN-LIKE"/>
    <property type="match status" value="1"/>
</dbReference>
<accession>A0ABD1T749</accession>